<keyword evidence="1" id="KW-1133">Transmembrane helix</keyword>
<gene>
    <name evidence="2" type="ORF">ACJMK2_021600</name>
</gene>
<dbReference type="AlphaFoldDB" id="A0ABD3TGJ5"/>
<keyword evidence="1" id="KW-0812">Transmembrane</keyword>
<dbReference type="EMBL" id="JBJQND010000018">
    <property type="protein sequence ID" value="KAL3836154.1"/>
    <property type="molecule type" value="Genomic_DNA"/>
</dbReference>
<protein>
    <submittedName>
        <fullName evidence="2">Uncharacterized protein</fullName>
    </submittedName>
</protein>
<organism evidence="2 3">
    <name type="scientific">Sinanodonta woodiana</name>
    <name type="common">Chinese pond mussel</name>
    <name type="synonym">Anodonta woodiana</name>
    <dbReference type="NCBI Taxonomy" id="1069815"/>
    <lineage>
        <taxon>Eukaryota</taxon>
        <taxon>Metazoa</taxon>
        <taxon>Spiralia</taxon>
        <taxon>Lophotrochozoa</taxon>
        <taxon>Mollusca</taxon>
        <taxon>Bivalvia</taxon>
        <taxon>Autobranchia</taxon>
        <taxon>Heteroconchia</taxon>
        <taxon>Palaeoheterodonta</taxon>
        <taxon>Unionida</taxon>
        <taxon>Unionoidea</taxon>
        <taxon>Unionidae</taxon>
        <taxon>Unioninae</taxon>
        <taxon>Sinanodonta</taxon>
    </lineage>
</organism>
<keyword evidence="1" id="KW-0472">Membrane</keyword>
<evidence type="ECO:0000313" key="3">
    <source>
        <dbReference type="Proteomes" id="UP001634394"/>
    </source>
</evidence>
<name>A0ABD3TGJ5_SINWO</name>
<sequence length="81" mass="9637">MSDPSIWPDLTFGDIYFYLVAAPSFYFTETMKSFKSLDACRMKEKPHNPWVCLRKKEVTYNPVCTLHLHCWVINCCFMLYN</sequence>
<evidence type="ECO:0000256" key="1">
    <source>
        <dbReference type="SAM" id="Phobius"/>
    </source>
</evidence>
<dbReference type="Proteomes" id="UP001634394">
    <property type="component" value="Unassembled WGS sequence"/>
</dbReference>
<proteinExistence type="predicted"/>
<evidence type="ECO:0000313" key="2">
    <source>
        <dbReference type="EMBL" id="KAL3836154.1"/>
    </source>
</evidence>
<comment type="caution">
    <text evidence="2">The sequence shown here is derived from an EMBL/GenBank/DDBJ whole genome shotgun (WGS) entry which is preliminary data.</text>
</comment>
<accession>A0ABD3TGJ5</accession>
<reference evidence="2 3" key="1">
    <citation type="submission" date="2024-11" db="EMBL/GenBank/DDBJ databases">
        <title>Chromosome-level genome assembly of the freshwater bivalve Anodonta woodiana.</title>
        <authorList>
            <person name="Chen X."/>
        </authorList>
    </citation>
    <scope>NUCLEOTIDE SEQUENCE [LARGE SCALE GENOMIC DNA]</scope>
    <source>
        <strain evidence="2">MN2024</strain>
        <tissue evidence="2">Gills</tissue>
    </source>
</reference>
<feature type="transmembrane region" description="Helical" evidence="1">
    <location>
        <begin position="6"/>
        <end position="27"/>
    </location>
</feature>
<keyword evidence="3" id="KW-1185">Reference proteome</keyword>